<dbReference type="AlphaFoldDB" id="D8TAK2"/>
<dbReference type="InParanoid" id="D8TAK2"/>
<proteinExistence type="predicted"/>
<dbReference type="Pfam" id="PF13515">
    <property type="entry name" value="FUSC_2"/>
    <property type="match status" value="1"/>
</dbReference>
<evidence type="ECO:0000256" key="3">
    <source>
        <dbReference type="ARBA" id="ARBA00022692"/>
    </source>
</evidence>
<dbReference type="HOGENOM" id="CLU_373162_0_0_1"/>
<dbReference type="Proteomes" id="UP000001514">
    <property type="component" value="Unassembled WGS sequence"/>
</dbReference>
<dbReference type="STRING" id="88036.D8TAK2"/>
<dbReference type="EMBL" id="GL377703">
    <property type="protein sequence ID" value="EFJ06334.1"/>
    <property type="molecule type" value="Genomic_DNA"/>
</dbReference>
<evidence type="ECO:0000256" key="5">
    <source>
        <dbReference type="ARBA" id="ARBA00023136"/>
    </source>
</evidence>
<evidence type="ECO:0000256" key="6">
    <source>
        <dbReference type="SAM" id="Phobius"/>
    </source>
</evidence>
<feature type="transmembrane region" description="Helical" evidence="6">
    <location>
        <begin position="87"/>
        <end position="106"/>
    </location>
</feature>
<dbReference type="KEGG" id="smo:SELMODRAFT_430799"/>
<comment type="subcellular location">
    <subcellularLocation>
        <location evidence="1">Cell membrane</location>
        <topology evidence="1">Multi-pass membrane protein</topology>
    </subcellularLocation>
</comment>
<feature type="transmembrane region" description="Helical" evidence="6">
    <location>
        <begin position="512"/>
        <end position="530"/>
    </location>
</feature>
<feature type="transmembrane region" description="Helical" evidence="6">
    <location>
        <begin position="61"/>
        <end position="81"/>
    </location>
</feature>
<evidence type="ECO:0000256" key="1">
    <source>
        <dbReference type="ARBA" id="ARBA00004651"/>
    </source>
</evidence>
<sequence length="797" mass="88067">MWKSRLLSSARTGVACLIAALLLQYAHGYVKWTSFPAFSFILSFVIVSDCPSLAKVMRDSWSVLFGGIQGLSLGMLAINLLGPSVSIWTSLMFIFWSSMVIAYPSFSNLLTKRVALTVATHLHVIAYARQQDMDRIFYPLKLGATMVLGLACSILALTFPFPKFASVKARQQLIQSIEIISQAFDALLTMFCTRERFQRQSLRFQAKSLMEAGSKVILEVHNTDCFLPFAVKAKSNYEKQVNKLMQHVKAMELAMNSSSCSDQELSDSAKASLEEPMSQVREWSKSFAAKMNHPSGKESVDSDKLLKDGKEIMSQALETVLSLQDPSQLQAQICGLSFAHNARLFLAEATTMLQTTPNLSKVWSTLDTPESTPVSASPCCKLISSVDPIEESKSEKEIEFHWRFFSQILKLYDRERFIVALKISLAMVLGSYAGSTYNRYHINWTTLIIGMGFNAHRDGSFRVSDLRLHGMVLGTIFGYLVSFYTQSSSPIFSIVALAGWIVFTSFMKHNRFYGPLGNVSALIGAIFLVGHRKRVSLDSLAMLRLTQSFIGIAAFVVVEYLVFPRKVSVLAKSTLAAGLAALERCAKTVVSAGVDVARCCCERCQGSALEELGQARQEASSIAQKLGVLVQEAALEPCWTDPFQEKAYAKILSSHARILDLLQALVMSILELRSRRLPWCCETLQDLQAPCFGPVLVRLDTAGGGGDVESQSASVDLVDVDCWSSSVVDACRSRFQEVMATAGDDRNWEDAVVFGAFIFNAQALAMEFAKIERNVLKLMSLDEKEKGGDCPRVRCSA</sequence>
<keyword evidence="5 6" id="KW-0472">Membrane</keyword>
<dbReference type="PANTHER" id="PTHR30509:SF9">
    <property type="entry name" value="MULTIDRUG RESISTANCE PROTEIN MDTO"/>
    <property type="match status" value="1"/>
</dbReference>
<feature type="transmembrane region" description="Helical" evidence="6">
    <location>
        <begin position="491"/>
        <end position="507"/>
    </location>
</feature>
<evidence type="ECO:0000256" key="4">
    <source>
        <dbReference type="ARBA" id="ARBA00022989"/>
    </source>
</evidence>
<keyword evidence="4 6" id="KW-1133">Transmembrane helix</keyword>
<keyword evidence="3 6" id="KW-0812">Transmembrane</keyword>
<dbReference type="InterPro" id="IPR049453">
    <property type="entry name" value="Memb_transporter_dom"/>
</dbReference>
<feature type="domain" description="Integral membrane bound transporter" evidence="7">
    <location>
        <begin position="432"/>
        <end position="557"/>
    </location>
</feature>
<accession>D8TAK2</accession>
<feature type="transmembrane region" description="Helical" evidence="6">
    <location>
        <begin position="138"/>
        <end position="161"/>
    </location>
</feature>
<evidence type="ECO:0000313" key="9">
    <source>
        <dbReference type="Proteomes" id="UP000001514"/>
    </source>
</evidence>
<protein>
    <recommendedName>
        <fullName evidence="7">Integral membrane bound transporter domain-containing protein</fullName>
    </recommendedName>
</protein>
<evidence type="ECO:0000256" key="2">
    <source>
        <dbReference type="ARBA" id="ARBA00022475"/>
    </source>
</evidence>
<name>D8TAK2_SELML</name>
<feature type="transmembrane region" description="Helical" evidence="6">
    <location>
        <begin position="38"/>
        <end position="54"/>
    </location>
</feature>
<keyword evidence="9" id="KW-1185">Reference proteome</keyword>
<evidence type="ECO:0000313" key="8">
    <source>
        <dbReference type="EMBL" id="EFJ06334.1"/>
    </source>
</evidence>
<feature type="transmembrane region" description="Helical" evidence="6">
    <location>
        <begin position="542"/>
        <end position="563"/>
    </location>
</feature>
<keyword evidence="2" id="KW-1003">Cell membrane</keyword>
<dbReference type="Gramene" id="EFJ06334">
    <property type="protein sequence ID" value="EFJ06334"/>
    <property type="gene ID" value="SELMODRAFT_430799"/>
</dbReference>
<organism evidence="9">
    <name type="scientific">Selaginella moellendorffii</name>
    <name type="common">Spikemoss</name>
    <dbReference type="NCBI Taxonomy" id="88036"/>
    <lineage>
        <taxon>Eukaryota</taxon>
        <taxon>Viridiplantae</taxon>
        <taxon>Streptophyta</taxon>
        <taxon>Embryophyta</taxon>
        <taxon>Tracheophyta</taxon>
        <taxon>Lycopodiopsida</taxon>
        <taxon>Selaginellales</taxon>
        <taxon>Selaginellaceae</taxon>
        <taxon>Selaginella</taxon>
    </lineage>
</organism>
<dbReference type="GO" id="GO:0005886">
    <property type="term" value="C:plasma membrane"/>
    <property type="evidence" value="ECO:0000318"/>
    <property type="project" value="GO_Central"/>
</dbReference>
<dbReference type="PANTHER" id="PTHR30509">
    <property type="entry name" value="P-HYDROXYBENZOIC ACID EFFLUX PUMP SUBUNIT-RELATED"/>
    <property type="match status" value="1"/>
</dbReference>
<evidence type="ECO:0000259" key="7">
    <source>
        <dbReference type="Pfam" id="PF13515"/>
    </source>
</evidence>
<reference evidence="8 9" key="1">
    <citation type="journal article" date="2011" name="Science">
        <title>The Selaginella genome identifies genetic changes associated with the evolution of vascular plants.</title>
        <authorList>
            <person name="Banks J.A."/>
            <person name="Nishiyama T."/>
            <person name="Hasebe M."/>
            <person name="Bowman J.L."/>
            <person name="Gribskov M."/>
            <person name="dePamphilis C."/>
            <person name="Albert V.A."/>
            <person name="Aono N."/>
            <person name="Aoyama T."/>
            <person name="Ambrose B.A."/>
            <person name="Ashton N.W."/>
            <person name="Axtell M.J."/>
            <person name="Barker E."/>
            <person name="Barker M.S."/>
            <person name="Bennetzen J.L."/>
            <person name="Bonawitz N.D."/>
            <person name="Chapple C."/>
            <person name="Cheng C."/>
            <person name="Correa L.G."/>
            <person name="Dacre M."/>
            <person name="DeBarry J."/>
            <person name="Dreyer I."/>
            <person name="Elias M."/>
            <person name="Engstrom E.M."/>
            <person name="Estelle M."/>
            <person name="Feng L."/>
            <person name="Finet C."/>
            <person name="Floyd S.K."/>
            <person name="Frommer W.B."/>
            <person name="Fujita T."/>
            <person name="Gramzow L."/>
            <person name="Gutensohn M."/>
            <person name="Harholt J."/>
            <person name="Hattori M."/>
            <person name="Heyl A."/>
            <person name="Hirai T."/>
            <person name="Hiwatashi Y."/>
            <person name="Ishikawa M."/>
            <person name="Iwata M."/>
            <person name="Karol K.G."/>
            <person name="Koehler B."/>
            <person name="Kolukisaoglu U."/>
            <person name="Kubo M."/>
            <person name="Kurata T."/>
            <person name="Lalonde S."/>
            <person name="Li K."/>
            <person name="Li Y."/>
            <person name="Litt A."/>
            <person name="Lyons E."/>
            <person name="Manning G."/>
            <person name="Maruyama T."/>
            <person name="Michael T.P."/>
            <person name="Mikami K."/>
            <person name="Miyazaki S."/>
            <person name="Morinaga S."/>
            <person name="Murata T."/>
            <person name="Mueller-Roeber B."/>
            <person name="Nelson D.R."/>
            <person name="Obara M."/>
            <person name="Oguri Y."/>
            <person name="Olmstead R.G."/>
            <person name="Onodera N."/>
            <person name="Petersen B.L."/>
            <person name="Pils B."/>
            <person name="Prigge M."/>
            <person name="Rensing S.A."/>
            <person name="Riano-Pachon D.M."/>
            <person name="Roberts A.W."/>
            <person name="Sato Y."/>
            <person name="Scheller H.V."/>
            <person name="Schulz B."/>
            <person name="Schulz C."/>
            <person name="Shakirov E.V."/>
            <person name="Shibagaki N."/>
            <person name="Shinohara N."/>
            <person name="Shippen D.E."/>
            <person name="Soerensen I."/>
            <person name="Sotooka R."/>
            <person name="Sugimoto N."/>
            <person name="Sugita M."/>
            <person name="Sumikawa N."/>
            <person name="Tanurdzic M."/>
            <person name="Theissen G."/>
            <person name="Ulvskov P."/>
            <person name="Wakazuki S."/>
            <person name="Weng J.K."/>
            <person name="Willats W.W."/>
            <person name="Wipf D."/>
            <person name="Wolf P.G."/>
            <person name="Yang L."/>
            <person name="Zimmer A.D."/>
            <person name="Zhu Q."/>
            <person name="Mitros T."/>
            <person name="Hellsten U."/>
            <person name="Loque D."/>
            <person name="Otillar R."/>
            <person name="Salamov A."/>
            <person name="Schmutz J."/>
            <person name="Shapiro H."/>
            <person name="Lindquist E."/>
            <person name="Lucas S."/>
            <person name="Rokhsar D."/>
            <person name="Grigoriev I.V."/>
        </authorList>
    </citation>
    <scope>NUCLEOTIDE SEQUENCE [LARGE SCALE GENOMIC DNA]</scope>
</reference>
<dbReference type="eggNOG" id="ENOG502QSR1">
    <property type="taxonomic scope" value="Eukaryota"/>
</dbReference>
<dbReference type="OMA" id="PARIMWA"/>
<gene>
    <name evidence="8" type="ORF">SELMODRAFT_430799</name>
</gene>